<reference evidence="9 10" key="1">
    <citation type="journal article" date="2016" name="Nat. Commun.">
        <title>Thousands of microbial genomes shed light on interconnected biogeochemical processes in an aquifer system.</title>
        <authorList>
            <person name="Anantharaman K."/>
            <person name="Brown C.T."/>
            <person name="Hug L.A."/>
            <person name="Sharon I."/>
            <person name="Castelle C.J."/>
            <person name="Probst A.J."/>
            <person name="Thomas B.C."/>
            <person name="Singh A."/>
            <person name="Wilkins M.J."/>
            <person name="Karaoz U."/>
            <person name="Brodie E.L."/>
            <person name="Williams K.H."/>
            <person name="Hubbard S.S."/>
            <person name="Banfield J.F."/>
        </authorList>
    </citation>
    <scope>NUCLEOTIDE SEQUENCE [LARGE SCALE GENOMIC DNA]</scope>
</reference>
<dbReference type="EC" id="2.7.1.26" evidence="1"/>
<accession>A0A1F7VDC8</accession>
<dbReference type="PANTHER" id="PTHR22749:SF6">
    <property type="entry name" value="RIBOFLAVIN KINASE"/>
    <property type="match status" value="1"/>
</dbReference>
<keyword evidence="2" id="KW-0285">Flavoprotein</keyword>
<dbReference type="Gene3D" id="2.40.30.30">
    <property type="entry name" value="Riboflavin kinase-like"/>
    <property type="match status" value="1"/>
</dbReference>
<protein>
    <recommendedName>
        <fullName evidence="1">riboflavin kinase</fullName>
        <ecNumber evidence="1">2.7.1.26</ecNumber>
    </recommendedName>
</protein>
<dbReference type="PANTHER" id="PTHR22749">
    <property type="entry name" value="RIBOFLAVIN KINASE/FMN ADENYLYLTRANSFERASE"/>
    <property type="match status" value="1"/>
</dbReference>
<keyword evidence="5" id="KW-0547">Nucleotide-binding</keyword>
<evidence type="ECO:0000256" key="1">
    <source>
        <dbReference type="ARBA" id="ARBA00012105"/>
    </source>
</evidence>
<evidence type="ECO:0000256" key="3">
    <source>
        <dbReference type="ARBA" id="ARBA00022643"/>
    </source>
</evidence>
<dbReference type="SMART" id="SM00904">
    <property type="entry name" value="Flavokinase"/>
    <property type="match status" value="1"/>
</dbReference>
<proteinExistence type="predicted"/>
<dbReference type="AlphaFoldDB" id="A0A1F7VDC8"/>
<evidence type="ECO:0000313" key="9">
    <source>
        <dbReference type="EMBL" id="OGL88560.1"/>
    </source>
</evidence>
<dbReference type="GO" id="GO:0005524">
    <property type="term" value="F:ATP binding"/>
    <property type="evidence" value="ECO:0007669"/>
    <property type="project" value="UniProtKB-KW"/>
</dbReference>
<evidence type="ECO:0000256" key="2">
    <source>
        <dbReference type="ARBA" id="ARBA00022630"/>
    </source>
</evidence>
<dbReference type="Pfam" id="PF01687">
    <property type="entry name" value="Flavokinase"/>
    <property type="match status" value="1"/>
</dbReference>
<dbReference type="InterPro" id="IPR023468">
    <property type="entry name" value="Riboflavin_kinase"/>
</dbReference>
<evidence type="ECO:0000259" key="8">
    <source>
        <dbReference type="SMART" id="SM00904"/>
    </source>
</evidence>
<keyword evidence="4" id="KW-0808">Transferase</keyword>
<evidence type="ECO:0000313" key="10">
    <source>
        <dbReference type="Proteomes" id="UP000178264"/>
    </source>
</evidence>
<dbReference type="GO" id="GO:0009398">
    <property type="term" value="P:FMN biosynthetic process"/>
    <property type="evidence" value="ECO:0007669"/>
    <property type="project" value="TreeGrafter"/>
</dbReference>
<dbReference type="InterPro" id="IPR023465">
    <property type="entry name" value="Riboflavin_kinase_dom_sf"/>
</dbReference>
<evidence type="ECO:0000256" key="7">
    <source>
        <dbReference type="ARBA" id="ARBA00047880"/>
    </source>
</evidence>
<keyword evidence="3" id="KW-0288">FMN</keyword>
<dbReference type="Proteomes" id="UP000178264">
    <property type="component" value="Unassembled WGS sequence"/>
</dbReference>
<evidence type="ECO:0000256" key="6">
    <source>
        <dbReference type="ARBA" id="ARBA00022840"/>
    </source>
</evidence>
<dbReference type="GO" id="GO:0008531">
    <property type="term" value="F:riboflavin kinase activity"/>
    <property type="evidence" value="ECO:0007669"/>
    <property type="project" value="UniProtKB-EC"/>
</dbReference>
<comment type="caution">
    <text evidence="9">The sequence shown here is derived from an EMBL/GenBank/DDBJ whole genome shotgun (WGS) entry which is preliminary data.</text>
</comment>
<dbReference type="GO" id="GO:0009231">
    <property type="term" value="P:riboflavin biosynthetic process"/>
    <property type="evidence" value="ECO:0007669"/>
    <property type="project" value="InterPro"/>
</dbReference>
<dbReference type="EMBL" id="MGER01000025">
    <property type="protein sequence ID" value="OGL88560.1"/>
    <property type="molecule type" value="Genomic_DNA"/>
</dbReference>
<feature type="domain" description="Riboflavin kinase" evidence="8">
    <location>
        <begin position="1"/>
        <end position="125"/>
    </location>
</feature>
<evidence type="ECO:0000256" key="4">
    <source>
        <dbReference type="ARBA" id="ARBA00022679"/>
    </source>
</evidence>
<name>A0A1F7VDC8_9BACT</name>
<keyword evidence="6" id="KW-0067">ATP-binding</keyword>
<evidence type="ECO:0000256" key="5">
    <source>
        <dbReference type="ARBA" id="ARBA00022741"/>
    </source>
</evidence>
<comment type="catalytic activity">
    <reaction evidence="7">
        <text>riboflavin + ATP = FMN + ADP + H(+)</text>
        <dbReference type="Rhea" id="RHEA:14357"/>
        <dbReference type="ChEBI" id="CHEBI:15378"/>
        <dbReference type="ChEBI" id="CHEBI:30616"/>
        <dbReference type="ChEBI" id="CHEBI:57986"/>
        <dbReference type="ChEBI" id="CHEBI:58210"/>
        <dbReference type="ChEBI" id="CHEBI:456216"/>
        <dbReference type="EC" id="2.7.1.26"/>
    </reaction>
</comment>
<dbReference type="InterPro" id="IPR015865">
    <property type="entry name" value="Riboflavin_kinase_bac/euk"/>
</dbReference>
<sequence length="125" mass="14600">MQYVLRGKVIHGDGWGRMMGYPTANLDRRYFVHHSVPKGVWACRVKIKNQKSKIKNNGLWLKGVAVIGVKDKVEVHIIGFDKNIYGWHCEAELVKKIRKLRFYNDKKQLSSQIKRDIRLARAILQ</sequence>
<gene>
    <name evidence="9" type="ORF">A3I42_02095</name>
</gene>
<dbReference type="SUPFAM" id="SSF82114">
    <property type="entry name" value="Riboflavin kinase-like"/>
    <property type="match status" value="1"/>
</dbReference>
<organism evidence="9 10">
    <name type="scientific">Candidatus Uhrbacteria bacterium RIFCSPLOWO2_02_FULL_49_11</name>
    <dbReference type="NCBI Taxonomy" id="1802409"/>
    <lineage>
        <taxon>Bacteria</taxon>
        <taxon>Candidatus Uhriibacteriota</taxon>
    </lineage>
</organism>